<dbReference type="STRING" id="640635.SAMN04489806_1848"/>
<name>A0A1H4MEZ8_9MICO</name>
<evidence type="ECO:0000313" key="4">
    <source>
        <dbReference type="Proteomes" id="UP000199183"/>
    </source>
</evidence>
<evidence type="ECO:0000313" key="3">
    <source>
        <dbReference type="EMBL" id="SEB81503.1"/>
    </source>
</evidence>
<keyword evidence="4" id="KW-1185">Reference proteome</keyword>
<proteinExistence type="predicted"/>
<gene>
    <name evidence="3" type="ORF">SAMN04489806_1848</name>
</gene>
<feature type="region of interest" description="Disordered" evidence="1">
    <location>
        <begin position="125"/>
        <end position="147"/>
    </location>
</feature>
<evidence type="ECO:0000256" key="2">
    <source>
        <dbReference type="SAM" id="Phobius"/>
    </source>
</evidence>
<feature type="transmembrane region" description="Helical" evidence="2">
    <location>
        <begin position="43"/>
        <end position="63"/>
    </location>
</feature>
<keyword evidence="2" id="KW-1133">Transmembrane helix</keyword>
<dbReference type="Proteomes" id="UP000199183">
    <property type="component" value="Unassembled WGS sequence"/>
</dbReference>
<dbReference type="AlphaFoldDB" id="A0A1H4MEZ8"/>
<keyword evidence="2" id="KW-0472">Membrane</keyword>
<reference evidence="3 4" key="1">
    <citation type="submission" date="2016-10" db="EMBL/GenBank/DDBJ databases">
        <authorList>
            <person name="de Groot N.N."/>
        </authorList>
    </citation>
    <scope>NUCLEOTIDE SEQUENCE [LARGE SCALE GENOMIC DNA]</scope>
    <source>
        <strain evidence="3 4">DSM 21799</strain>
    </source>
</reference>
<evidence type="ECO:0000256" key="1">
    <source>
        <dbReference type="SAM" id="MobiDB-lite"/>
    </source>
</evidence>
<feature type="transmembrane region" description="Helical" evidence="2">
    <location>
        <begin position="83"/>
        <end position="106"/>
    </location>
</feature>
<feature type="region of interest" description="Disordered" evidence="1">
    <location>
        <begin position="1"/>
        <end position="21"/>
    </location>
</feature>
<sequence>MRFGALSFMRDNRSMSSTPPERAVETATSADATVRRAPKIQNFLLIGAVLGLVVAMALTFIFQRSPEDIDTSAGEIYYSPGQVFGFLLLICVPVGLALAGIVAWLVDRSTHKRARIVRMDKVDVRADQPQVEQQPSSPTAQQEDTNS</sequence>
<feature type="compositionally biased region" description="Polar residues" evidence="1">
    <location>
        <begin position="130"/>
        <end position="147"/>
    </location>
</feature>
<dbReference type="EMBL" id="FNRY01000001">
    <property type="protein sequence ID" value="SEB81503.1"/>
    <property type="molecule type" value="Genomic_DNA"/>
</dbReference>
<organism evidence="3 4">
    <name type="scientific">Paramicrobacterium humi</name>
    <dbReference type="NCBI Taxonomy" id="640635"/>
    <lineage>
        <taxon>Bacteria</taxon>
        <taxon>Bacillati</taxon>
        <taxon>Actinomycetota</taxon>
        <taxon>Actinomycetes</taxon>
        <taxon>Micrococcales</taxon>
        <taxon>Microbacteriaceae</taxon>
        <taxon>Paramicrobacterium</taxon>
    </lineage>
</organism>
<protein>
    <submittedName>
        <fullName evidence="3">Uncharacterized protein</fullName>
    </submittedName>
</protein>
<accession>A0A1H4MEZ8</accession>
<keyword evidence="2" id="KW-0812">Transmembrane</keyword>